<proteinExistence type="predicted"/>
<feature type="domain" description="NTP pyrophosphohydrolase MazG-like" evidence="1">
    <location>
        <begin position="43"/>
        <end position="106"/>
    </location>
</feature>
<sequence>MPTIVPDFPTGGVMHFNRYQQAAIKTLQPAAPDADPVTVPLLGLTGEVGSLATAYKKHLRDGPGMASGKHLLREELGDVLWYVAALAHRFDLDLEDVAAASLVKINDWWLTTPTADRIFFDATFPQAEQLPRQATLTFTLQQRDRDGRSVAVLTHDGRPCGDPLTDSSHIDDDYRFHDVFHLAHAAVLGWSPVTRFLLGCKRKSDPRIDEAEDGGRAIAIEEGISALVFAYAARHGYFENVHHIDHEFLKTIATMTSHLEVSILRAADWEQAIMTGYAAWRQLRANGRGTLHLDLNQQTLTVE</sequence>
<comment type="caution">
    <text evidence="3">The sequence shown here is derived from an EMBL/GenBank/DDBJ whole genome shotgun (WGS) entry which is preliminary data.</text>
</comment>
<evidence type="ECO:0000259" key="2">
    <source>
        <dbReference type="Pfam" id="PF18722"/>
    </source>
</evidence>
<dbReference type="EMBL" id="JBHTEE010000001">
    <property type="protein sequence ID" value="MFC7600105.1"/>
    <property type="molecule type" value="Genomic_DNA"/>
</dbReference>
<keyword evidence="4" id="KW-1185">Reference proteome</keyword>
<name>A0ABW2SUZ1_9ACTN</name>
<evidence type="ECO:0000259" key="1">
    <source>
        <dbReference type="Pfam" id="PF03819"/>
    </source>
</evidence>
<organism evidence="3 4">
    <name type="scientific">Streptosporangium amethystogenes subsp. fukuiense</name>
    <dbReference type="NCBI Taxonomy" id="698418"/>
    <lineage>
        <taxon>Bacteria</taxon>
        <taxon>Bacillati</taxon>
        <taxon>Actinomycetota</taxon>
        <taxon>Actinomycetes</taxon>
        <taxon>Streptosporangiales</taxon>
        <taxon>Streptosporangiaceae</taxon>
        <taxon>Streptosporangium</taxon>
    </lineage>
</organism>
<dbReference type="InterPro" id="IPR004518">
    <property type="entry name" value="MazG-like_dom"/>
</dbReference>
<dbReference type="Gene3D" id="1.10.287.1080">
    <property type="entry name" value="MazG-like"/>
    <property type="match status" value="1"/>
</dbReference>
<reference evidence="4" key="1">
    <citation type="journal article" date="2019" name="Int. J. Syst. Evol. Microbiol.">
        <title>The Global Catalogue of Microorganisms (GCM) 10K type strain sequencing project: providing services to taxonomists for standard genome sequencing and annotation.</title>
        <authorList>
            <consortium name="The Broad Institute Genomics Platform"/>
            <consortium name="The Broad Institute Genome Sequencing Center for Infectious Disease"/>
            <person name="Wu L."/>
            <person name="Ma J."/>
        </authorList>
    </citation>
    <scope>NUCLEOTIDE SEQUENCE [LARGE SCALE GENOMIC DNA]</scope>
    <source>
        <strain evidence="4">JCM 10083</strain>
    </source>
</reference>
<dbReference type="RefSeq" id="WP_343966298.1">
    <property type="nucleotide sequence ID" value="NZ_BAAAGK010000039.1"/>
</dbReference>
<evidence type="ECO:0000313" key="3">
    <source>
        <dbReference type="EMBL" id="MFC7600105.1"/>
    </source>
</evidence>
<protein>
    <submittedName>
        <fullName evidence="3">Nucleoside triphosphate pyrophosphohydrolase family protein</fullName>
    </submittedName>
</protein>
<dbReference type="SUPFAM" id="SSF101386">
    <property type="entry name" value="all-alpha NTP pyrophosphatases"/>
    <property type="match status" value="1"/>
</dbReference>
<dbReference type="InterPro" id="IPR041407">
    <property type="entry name" value="MazG_C"/>
</dbReference>
<dbReference type="Proteomes" id="UP001596514">
    <property type="component" value="Unassembled WGS sequence"/>
</dbReference>
<gene>
    <name evidence="3" type="ORF">ACFQVD_08290</name>
</gene>
<evidence type="ECO:0000313" key="4">
    <source>
        <dbReference type="Proteomes" id="UP001596514"/>
    </source>
</evidence>
<dbReference type="Pfam" id="PF18722">
    <property type="entry name" value="MazG_C"/>
    <property type="match status" value="1"/>
</dbReference>
<dbReference type="Pfam" id="PF03819">
    <property type="entry name" value="MazG"/>
    <property type="match status" value="1"/>
</dbReference>
<feature type="domain" description="MazG C-terminal" evidence="2">
    <location>
        <begin position="118"/>
        <end position="302"/>
    </location>
</feature>
<dbReference type="CDD" id="cd11541">
    <property type="entry name" value="NTP-PPase_u4"/>
    <property type="match status" value="1"/>
</dbReference>
<accession>A0ABW2SUZ1</accession>
<dbReference type="InterPro" id="IPR011379">
    <property type="entry name" value="MazG-related_GP37"/>
</dbReference>